<dbReference type="PIRSF" id="PIRSF012702">
    <property type="entry name" value="UCP012702"/>
    <property type="match status" value="1"/>
</dbReference>
<name>A0A2S0MM30_9RHOB</name>
<dbReference type="GO" id="GO:0008237">
    <property type="term" value="F:metallopeptidase activity"/>
    <property type="evidence" value="ECO:0007669"/>
    <property type="project" value="UniProtKB-KW"/>
</dbReference>
<keyword evidence="1" id="KW-0378">Hydrolase</keyword>
<keyword evidence="1" id="KW-0479">Metal-binding</keyword>
<dbReference type="InterPro" id="IPR009197">
    <property type="entry name" value="MlrC"/>
</dbReference>
<accession>A0A2S0MM30</accession>
<dbReference type="InterPro" id="IPR015995">
    <property type="entry name" value="MlrC_N"/>
</dbReference>
<sequence length="524" mass="54716">MPRRVALAGFLHETNTFAPTRARMADFVQGGGYMPISRGRAVIERGRDINLGIGGAVEFGESAGWDMVPILWAGAIPSAHVCQDAYESITAEIISGIAGAGHLDGIFLDLHGAMVAEHEDDGEGRLLADLRAAVGPDVPIAAALDLHGNITQQMVDAADVVVGFRTYPHVDMAETGHRAARQLQALMARGAPFAKAFRRLPFLIPIAWQSTRAEPARGLYDLVAGLETGPETGPEFGPESGPVASTSFFFGFPAADFPGCGPTVICYGDTAAAADGAADAIEQAVLDAEPAFAGTSHDPDAGVIEAMRIAATATRPVVIADTQDNPGAGGDSNTTGMLRALVRQNAQRAALGNMVDPAAAAAAHDAGEGVEIDIALGGFSGISGDAPFQGRFMVEKLSDGRLVATGPFYGGAPLDMGPSACLRIGGVRVVVTSNKAQMADREMYRFVGIEPEQQAILVNKSSVHFRADFDPIAETILTCIAPGPMPVSPASLPFTNLAPGIRLEPLGRAFEPARSERKREEAIT</sequence>
<dbReference type="GO" id="GO:0046872">
    <property type="term" value="F:metal ion binding"/>
    <property type="evidence" value="ECO:0007669"/>
    <property type="project" value="UniProtKB-KW"/>
</dbReference>
<dbReference type="GO" id="GO:0006508">
    <property type="term" value="P:proteolysis"/>
    <property type="evidence" value="ECO:0007669"/>
    <property type="project" value="UniProtKB-KW"/>
</dbReference>
<reference evidence="5" key="1">
    <citation type="submission" date="2018-03" db="EMBL/GenBank/DDBJ databases">
        <title>Genomic analysis of the strain SH-1 isolated from shrimp intestine.</title>
        <authorList>
            <person name="Kim Y.-S."/>
            <person name="Kim S.-E."/>
            <person name="Kim K.-H."/>
        </authorList>
    </citation>
    <scope>NUCLEOTIDE SEQUENCE [LARGE SCALE GENOMIC DNA]</scope>
    <source>
        <strain evidence="5">SH-1</strain>
    </source>
</reference>
<dbReference type="Pfam" id="PF07171">
    <property type="entry name" value="MlrC_C"/>
    <property type="match status" value="1"/>
</dbReference>
<evidence type="ECO:0000256" key="1">
    <source>
        <dbReference type="PIRNR" id="PIRNR012702"/>
    </source>
</evidence>
<evidence type="ECO:0000313" key="5">
    <source>
        <dbReference type="Proteomes" id="UP000237655"/>
    </source>
</evidence>
<proteinExistence type="inferred from homology"/>
<dbReference type="RefSeq" id="WP_106471240.1">
    <property type="nucleotide sequence ID" value="NZ_CP027665.1"/>
</dbReference>
<dbReference type="KEGG" id="thas:C6Y53_03925"/>
<dbReference type="Proteomes" id="UP000237655">
    <property type="component" value="Chromosome"/>
</dbReference>
<feature type="domain" description="Microcystin LR degradation protein MlrC C-terminal" evidence="2">
    <location>
        <begin position="319"/>
        <end position="496"/>
    </location>
</feature>
<dbReference type="EMBL" id="CP027665">
    <property type="protein sequence ID" value="AVO36926.1"/>
    <property type="molecule type" value="Genomic_DNA"/>
</dbReference>
<dbReference type="AlphaFoldDB" id="A0A2S0MM30"/>
<dbReference type="InterPro" id="IPR010799">
    <property type="entry name" value="MlrC_C"/>
</dbReference>
<evidence type="ECO:0000313" key="4">
    <source>
        <dbReference type="EMBL" id="AVO36926.1"/>
    </source>
</evidence>
<comment type="cofactor">
    <cofactor evidence="1">
        <name>Zn(2+)</name>
        <dbReference type="ChEBI" id="CHEBI:29105"/>
    </cofactor>
    <text evidence="1">Binds 1 zinc ion per subunit.</text>
</comment>
<gene>
    <name evidence="4" type="ORF">C6Y53_03925</name>
</gene>
<protein>
    <recommendedName>
        <fullName evidence="1">Microcystinase C</fullName>
        <shortName evidence="1">MlrC</shortName>
    </recommendedName>
</protein>
<keyword evidence="1" id="KW-0645">Protease</keyword>
<keyword evidence="5" id="KW-1185">Reference proteome</keyword>
<evidence type="ECO:0000259" key="2">
    <source>
        <dbReference type="Pfam" id="PF07171"/>
    </source>
</evidence>
<comment type="function">
    <text evidence="1">Involved in peptidolytic degradation of cyclic heptapeptide hepatotoxin microcystin (MC).</text>
</comment>
<organism evidence="4 5">
    <name type="scientific">Pukyongiella litopenaei</name>
    <dbReference type="NCBI Taxonomy" id="2605946"/>
    <lineage>
        <taxon>Bacteria</taxon>
        <taxon>Pseudomonadati</taxon>
        <taxon>Pseudomonadota</taxon>
        <taxon>Alphaproteobacteria</taxon>
        <taxon>Rhodobacterales</taxon>
        <taxon>Paracoccaceae</taxon>
        <taxon>Pukyongiella</taxon>
    </lineage>
</organism>
<dbReference type="Pfam" id="PF07364">
    <property type="entry name" value="DUF1485"/>
    <property type="match status" value="1"/>
</dbReference>
<comment type="similarity">
    <text evidence="1">Belongs to the peptidase M81 family.</text>
</comment>
<feature type="domain" description="Microcystin LR degradation protein MlrC N-terminal" evidence="3">
    <location>
        <begin position="4"/>
        <end position="307"/>
    </location>
</feature>
<evidence type="ECO:0000259" key="3">
    <source>
        <dbReference type="Pfam" id="PF07364"/>
    </source>
</evidence>
<keyword evidence="1" id="KW-0482">Metalloprotease</keyword>